<dbReference type="InterPro" id="IPR002716">
    <property type="entry name" value="PIN_dom"/>
</dbReference>
<dbReference type="SUPFAM" id="SSF88723">
    <property type="entry name" value="PIN domain-like"/>
    <property type="match status" value="1"/>
</dbReference>
<sequence>MSQRVFVDANVINDIFDEKRRFHTASYQCLQYCLEHGLSLLTTCDIVTAVYYITAKSKDRANALGALGRVNNIFEIIPFGNQQLADAIALMHEDGDYDDLEDTVQYVLAQQAGCDVILTNDAGFVAKDLPVLSSVDFIENPRR</sequence>
<gene>
    <name evidence="2" type="ORF">HELGO_WM69218</name>
</gene>
<dbReference type="AlphaFoldDB" id="A0A6S6SBG1"/>
<organism evidence="2">
    <name type="scientific">uncultured Thiotrichaceae bacterium</name>
    <dbReference type="NCBI Taxonomy" id="298394"/>
    <lineage>
        <taxon>Bacteria</taxon>
        <taxon>Pseudomonadati</taxon>
        <taxon>Pseudomonadota</taxon>
        <taxon>Gammaproteobacteria</taxon>
        <taxon>Thiotrichales</taxon>
        <taxon>Thiotrichaceae</taxon>
        <taxon>environmental samples</taxon>
    </lineage>
</organism>
<protein>
    <recommendedName>
        <fullName evidence="1">PIN domain-containing protein</fullName>
    </recommendedName>
</protein>
<evidence type="ECO:0000259" key="1">
    <source>
        <dbReference type="Pfam" id="PF01850"/>
    </source>
</evidence>
<dbReference type="EMBL" id="CACVAT010000019">
    <property type="protein sequence ID" value="CAA6800569.1"/>
    <property type="molecule type" value="Genomic_DNA"/>
</dbReference>
<name>A0A6S6SBG1_9GAMM</name>
<evidence type="ECO:0000313" key="2">
    <source>
        <dbReference type="EMBL" id="CAA6800569.1"/>
    </source>
</evidence>
<proteinExistence type="predicted"/>
<dbReference type="Pfam" id="PF01850">
    <property type="entry name" value="PIN"/>
    <property type="match status" value="1"/>
</dbReference>
<reference evidence="2" key="1">
    <citation type="submission" date="2020-01" db="EMBL/GenBank/DDBJ databases">
        <authorList>
            <person name="Meier V. D."/>
            <person name="Meier V D."/>
        </authorList>
    </citation>
    <scope>NUCLEOTIDE SEQUENCE</scope>
    <source>
        <strain evidence="2">HLG_WM_MAG_09</strain>
    </source>
</reference>
<accession>A0A6S6SBG1</accession>
<dbReference type="Gene3D" id="3.40.50.1010">
    <property type="entry name" value="5'-nuclease"/>
    <property type="match status" value="1"/>
</dbReference>
<feature type="domain" description="PIN" evidence="1">
    <location>
        <begin position="5"/>
        <end position="126"/>
    </location>
</feature>
<dbReference type="InterPro" id="IPR029060">
    <property type="entry name" value="PIN-like_dom_sf"/>
</dbReference>